<evidence type="ECO:0000256" key="2">
    <source>
        <dbReference type="ARBA" id="ARBA00022553"/>
    </source>
</evidence>
<dbReference type="Gene3D" id="3.30.300.30">
    <property type="match status" value="1"/>
</dbReference>
<dbReference type="InterPro" id="IPR000873">
    <property type="entry name" value="AMP-dep_synth/lig_dom"/>
</dbReference>
<keyword evidence="1" id="KW-0596">Phosphopantetheine</keyword>
<evidence type="ECO:0000313" key="8">
    <source>
        <dbReference type="Proteomes" id="UP001190700"/>
    </source>
</evidence>
<dbReference type="Pfam" id="PF00550">
    <property type="entry name" value="PP-binding"/>
    <property type="match status" value="2"/>
</dbReference>
<feature type="domain" description="Carrier" evidence="5">
    <location>
        <begin position="2684"/>
        <end position="2763"/>
    </location>
</feature>
<dbReference type="Gene3D" id="3.30.70.3290">
    <property type="match status" value="1"/>
</dbReference>
<dbReference type="GO" id="GO:0031177">
    <property type="term" value="F:phosphopantetheine binding"/>
    <property type="evidence" value="ECO:0007669"/>
    <property type="project" value="InterPro"/>
</dbReference>
<feature type="domain" description="Ketosynthase family 3 (KS3)" evidence="6">
    <location>
        <begin position="911"/>
        <end position="1326"/>
    </location>
</feature>
<organism evidence="7 8">
    <name type="scientific">Cymbomonas tetramitiformis</name>
    <dbReference type="NCBI Taxonomy" id="36881"/>
    <lineage>
        <taxon>Eukaryota</taxon>
        <taxon>Viridiplantae</taxon>
        <taxon>Chlorophyta</taxon>
        <taxon>Pyramimonadophyceae</taxon>
        <taxon>Pyramimonadales</taxon>
        <taxon>Pyramimonadaceae</taxon>
        <taxon>Cymbomonas</taxon>
    </lineage>
</organism>
<evidence type="ECO:0000313" key="7">
    <source>
        <dbReference type="EMBL" id="KAK3239817.1"/>
    </source>
</evidence>
<evidence type="ECO:0000256" key="3">
    <source>
        <dbReference type="ARBA" id="ARBA00022679"/>
    </source>
</evidence>
<gene>
    <name evidence="7" type="ORF">CYMTET_50285</name>
</gene>
<dbReference type="SUPFAM" id="SSF52151">
    <property type="entry name" value="FabD/lysophospholipase-like"/>
    <property type="match status" value="1"/>
</dbReference>
<evidence type="ECO:0000256" key="4">
    <source>
        <dbReference type="SAM" id="MobiDB-lite"/>
    </source>
</evidence>
<evidence type="ECO:0000256" key="1">
    <source>
        <dbReference type="ARBA" id="ARBA00022450"/>
    </source>
</evidence>
<feature type="region of interest" description="Disordered" evidence="4">
    <location>
        <begin position="2637"/>
        <end position="2683"/>
    </location>
</feature>
<dbReference type="SMART" id="SM00823">
    <property type="entry name" value="PKS_PP"/>
    <property type="match status" value="2"/>
</dbReference>
<dbReference type="PROSITE" id="PS52004">
    <property type="entry name" value="KS3_2"/>
    <property type="match status" value="1"/>
</dbReference>
<dbReference type="SUPFAM" id="SSF55048">
    <property type="entry name" value="Probable ACP-binding domain of malonyl-CoA ACP transacylase"/>
    <property type="match status" value="1"/>
</dbReference>
<dbReference type="Gene3D" id="3.30.70.250">
    <property type="entry name" value="Malonyl-CoA ACP transacylase, ACP-binding"/>
    <property type="match status" value="1"/>
</dbReference>
<accession>A0AAE0BQD3</accession>
<feature type="region of interest" description="Disordered" evidence="4">
    <location>
        <begin position="2044"/>
        <end position="2077"/>
    </location>
</feature>
<dbReference type="InterPro" id="IPR057326">
    <property type="entry name" value="KR_dom"/>
</dbReference>
<dbReference type="PROSITE" id="PS50075">
    <property type="entry name" value="CARRIER"/>
    <property type="match status" value="2"/>
</dbReference>
<dbReference type="InterPro" id="IPR036291">
    <property type="entry name" value="NAD(P)-bd_dom_sf"/>
</dbReference>
<feature type="compositionally biased region" description="Polar residues" evidence="4">
    <location>
        <begin position="2044"/>
        <end position="2061"/>
    </location>
</feature>
<dbReference type="InterPro" id="IPR016039">
    <property type="entry name" value="Thiolase-like"/>
</dbReference>
<feature type="domain" description="Carrier" evidence="5">
    <location>
        <begin position="817"/>
        <end position="892"/>
    </location>
</feature>
<dbReference type="Pfam" id="PF08659">
    <property type="entry name" value="KR"/>
    <property type="match status" value="1"/>
</dbReference>
<dbReference type="SMART" id="SM00825">
    <property type="entry name" value="PKS_KS"/>
    <property type="match status" value="1"/>
</dbReference>
<feature type="compositionally biased region" description="Low complexity" evidence="4">
    <location>
        <begin position="2637"/>
        <end position="2649"/>
    </location>
</feature>
<dbReference type="PROSITE" id="PS00455">
    <property type="entry name" value="AMP_BINDING"/>
    <property type="match status" value="1"/>
</dbReference>
<dbReference type="InterPro" id="IPR013968">
    <property type="entry name" value="PKS_KR"/>
</dbReference>
<dbReference type="Pfam" id="PF00501">
    <property type="entry name" value="AMP-binding"/>
    <property type="match status" value="1"/>
</dbReference>
<dbReference type="InterPro" id="IPR050091">
    <property type="entry name" value="PKS_NRPS_Biosynth_Enz"/>
</dbReference>
<dbReference type="Gene3D" id="1.10.1200.10">
    <property type="entry name" value="ACP-like"/>
    <property type="match status" value="2"/>
</dbReference>
<dbReference type="InterPro" id="IPR006162">
    <property type="entry name" value="Ppantetheine_attach_site"/>
</dbReference>
<dbReference type="InterPro" id="IPR042099">
    <property type="entry name" value="ANL_N_sf"/>
</dbReference>
<evidence type="ECO:0000259" key="6">
    <source>
        <dbReference type="PROSITE" id="PS52004"/>
    </source>
</evidence>
<dbReference type="SUPFAM" id="SSF53474">
    <property type="entry name" value="alpha/beta-Hydrolases"/>
    <property type="match status" value="2"/>
</dbReference>
<dbReference type="PROSITE" id="PS00012">
    <property type="entry name" value="PHOSPHOPANTETHEINE"/>
    <property type="match status" value="2"/>
</dbReference>
<dbReference type="Pfam" id="PF00109">
    <property type="entry name" value="ketoacyl-synt"/>
    <property type="match status" value="2"/>
</dbReference>
<dbReference type="InterPro" id="IPR045851">
    <property type="entry name" value="AMP-bd_C_sf"/>
</dbReference>
<keyword evidence="2" id="KW-0597">Phosphoprotein</keyword>
<dbReference type="InterPro" id="IPR029058">
    <property type="entry name" value="AB_hydrolase_fold"/>
</dbReference>
<dbReference type="SUPFAM" id="SSF47336">
    <property type="entry name" value="ACP-like"/>
    <property type="match status" value="2"/>
</dbReference>
<comment type="caution">
    <text evidence="7">The sequence shown here is derived from an EMBL/GenBank/DDBJ whole genome shotgun (WGS) entry which is preliminary data.</text>
</comment>
<keyword evidence="8" id="KW-1185">Reference proteome</keyword>
<evidence type="ECO:0000259" key="5">
    <source>
        <dbReference type="PROSITE" id="PS50075"/>
    </source>
</evidence>
<dbReference type="PANTHER" id="PTHR43775">
    <property type="entry name" value="FATTY ACID SYNTHASE"/>
    <property type="match status" value="1"/>
</dbReference>
<dbReference type="InterPro" id="IPR016036">
    <property type="entry name" value="Malonyl_transacylase_ACP-bd"/>
</dbReference>
<name>A0AAE0BQD3_9CHLO</name>
<dbReference type="InterPro" id="IPR009081">
    <property type="entry name" value="PP-bd_ACP"/>
</dbReference>
<dbReference type="Proteomes" id="UP001190700">
    <property type="component" value="Unassembled WGS sequence"/>
</dbReference>
<dbReference type="InterPro" id="IPR016035">
    <property type="entry name" value="Acyl_Trfase/lysoPLipase"/>
</dbReference>
<sequence length="2769" mass="295522">MPKFLVSSSSKDRPKLRLFCFPHAGGGPQVFQTWGHLLGEDVEVLSVQLPGRGSRSDEAPLTDISKVVPEVLDELYPLISSPYAFFGHSLGSLVAYEVAAALQQQGFPAPLRIFVSSHASAFEEVEPVQRVYALPDEQFLNSLMKYGLMPDQLLHDNEMKQLVLPSLRADMAMNDTYACAHRTVLECCVTAYGGKLDGAVSERDLAGWARVTSDQFDLQLFDGDHFYFQADASPLLERLQATLQSDLEKLPLSILSGASVETPATCVHELIYARATSQPDTIAVEDEHCSLTYLQLQQRASRLAAFLFVQRGCAIGCYVGALLEHDASFVVAALAVHKAGGAFFPFERHFSEDMLQVLLDKAPATVAILTTASLLQRVPSSHASKVVSLDEEWWNTLPSHEAEITSWPAPGPDDLAFLTFTSGTTGTPKAVLCPQRALMMSLLARQRRFPYGEGEREAFNVMIVWEMLRPLAYGHTAVIIPDRHVLDGRQLIRFLGGKGVTRLLTTPSLLTSLLGTPGLSADLEALAQPSPQAAPPALRVWYLCGEVVHCQLAAQFKSRLPGVALVNSYSSWEGSDVTLADLTTEASSRLSPKVAPAGRVLDGAVVYILDHGLAPVPHGVVGRIFVRGGGVAQGYLGDAENTAQAFVTDPVRADGGVVYDTGDLGRLLPDGQLEVLGRVGTAVKIRGFKVGLQFVQRAAEQVVGAGKAVVQPVKHPDTGEVDNLCLYVVRETTGEDSEALAERAWRAARESLRHRLTQHLPGVLPHYAVPAFCVVLRAWPVGLRGSSKLDLRALPAPGEADRLRVAGTSESAPLGPSAGGAYVHALASAAASLLQVSEVDAHANLFELGLHSLLAAQLIANLRSEYGIQLTVLDLFQHPTVAALAALLAPEQPNPAPGLELWASSERAVRGEPVAVVGMAGKFPGAADVGSFWQLLTEGRDALRTFTHPELRDKGVPEAVLQEVNFVPVGQVVDGADLWDHRFWGIGRGEAKVMDPQHRLFMEVSWEALESAGLAPRTGTPEDTGVFASCGIDGYLVHHLDGAPLKDPLNPLAILQAEVGNEKDYISAIATGQCRAAVCGGASLTFPNMGYVYAEGLVSSSDGRVRPFDQMADGTLFGDSIGAVICWQLGEEQDQRRRGRHHDMDILAILEGSGVTNDGARKASFSAPNSAAQRNAILAAHRMAGASAAQVSYVECHATGTLVGDAIEMRGLAEAFKHSARGEAVDCAVGSVKGNIGHANCAAGITGLIKALSCMQHRSLVPTAHFSELNTKIDLAGTGLYVHEGVSSSRWEPRGVADSREMRDVVRAGVSSFGIGGTNAHVLLASSVPERAPSRQAPGSSDEPLGGGLGVRRHSWELLTVCGHTEWSLRENAARLVRHLRASNAPSIADLAYTAHLGREPFPLRVQVVAQDAAQAASKLEQLLEAEVPSASAAGPKRLVMVFPGQGSQYLGMGAELYAEEPAFCAHVDQCCALLHPLLGADLREAMYPEDVAQPEAQQRFMQASVLQPALFVTEYALARTLMSWGLVPAAVAGHSIGEYVAAVVAGVMTLEDALQVVVTRALATESETQPGTMLSVGVPCARAAELLAAHPDLRLDVAAANTPEDCVLAGTVADVEALVPVLEEQGIRCSRLHVARGFHSWMMAPAAERVVEYARGGMQARLRSPRIPMTSNVTGGWLSDEACAPEYWGEHMAGTVRWAENVACLLRWDPAAVLEVGPGAVLSTLISRCQKASQPGAKPAGAKPAGPRLVQSMRRPNAKAAESRVLTEGLGKLWEGGVSIDWEAYHQSDAARSKVSSPSYAFERNSYWINPNASIYAPAEESGVVEAELQHEGRSDGSSSMSRVSSSSQLSFGTDRLMHFDAEASLAGAMKVYCLPFAGGSATVFGEWAAGTPAWVNVVGVELSGRGAQADSDLMTSEEDDLRELEELVSCVAEDAGDQPVVLLGLSMGAMLWASIVPKLANAGVNVRKLAVVGRAPPRVKTHPLLSGRESAPLRAEDVEEYVLVSEETRRSPAWAAFFLPMLLSDLATDGRAEARVVRRLSGQQGSVNSSPLETASPSGPQAAPGGLQSPGEAPPSGTFDVDVYCAWEDPSFDWRTAGEWQCVTAGRLAVDFLPGGHDFMNRHAGDIMRKLVHSLWEHRPNQAGIPLNLSEGNSLALTEAAHDAAPSPLYSVQWQPIGGSEADGSAARRSEADASDVAEEGIAAVRLGADIVELTPAMVTAMSGEHGLVLCLEHAVLSDHGKANGAVPEADAAQCWALVHLMQALAAEGAEGRVVLVCPASPRCAPAAGATKALPYENSDFSIQRVFVSMEDHPEDLAWDDDSPLVKAARRAAAAAALHPAETDLWLRRWQGRRQQALLAPRLLPMEVAKAGAASRVVDRGASYLITGGTGGIGRALVRWLVEDQGVAPEQLCLLTRSPQGRPQYAGMQLCQVDCSDLAAMLRHPMLQEIGNVAGVFHLAGSLDDGLLTNMTPERMGVPMKPKAASLALLELIAAREWCLDWMVVWSSTSSLLGYPGQTNYCAANSLLDQLVQWPRHTCGTPLVGINWGPWGEAGMAAKGTKAYDMAVKTGELPMDTALAMAALATILHEVKTSGATKQFAVADVEWHRSPFWKTHPLISSPAMVRQNDLASSRSSSSSSLFSQGHSPRGPLTIATSNAADASESRRNKLSAGSAARAKGPSVALAGERDAVELAAREFLREHVDQWSLHETLVDLGLDSLDLVQLRSSFQERFKVKVPLSTFTTPRKSLGEVLAQLVDNLMKDGIS</sequence>
<dbReference type="Pfam" id="PF22621">
    <property type="entry name" value="CurL-like_PKS_C"/>
    <property type="match status" value="1"/>
</dbReference>
<dbReference type="Gene3D" id="3.40.50.720">
    <property type="entry name" value="NAD(P)-binding Rossmann-like Domain"/>
    <property type="match status" value="1"/>
</dbReference>
<dbReference type="GO" id="GO:0006633">
    <property type="term" value="P:fatty acid biosynthetic process"/>
    <property type="evidence" value="ECO:0007669"/>
    <property type="project" value="TreeGrafter"/>
</dbReference>
<dbReference type="SMART" id="SM00827">
    <property type="entry name" value="PKS_AT"/>
    <property type="match status" value="1"/>
</dbReference>
<dbReference type="InterPro" id="IPR020806">
    <property type="entry name" value="PKS_PP-bd"/>
</dbReference>
<dbReference type="InterPro" id="IPR036736">
    <property type="entry name" value="ACP-like_sf"/>
</dbReference>
<dbReference type="Gene3D" id="3.40.50.12780">
    <property type="entry name" value="N-terminal domain of ligase-like"/>
    <property type="match status" value="1"/>
</dbReference>
<dbReference type="Pfam" id="PF00975">
    <property type="entry name" value="Thioesterase"/>
    <property type="match status" value="2"/>
</dbReference>
<dbReference type="InterPro" id="IPR014030">
    <property type="entry name" value="Ketoacyl_synth_N"/>
</dbReference>
<dbReference type="SUPFAM" id="SSF51735">
    <property type="entry name" value="NAD(P)-binding Rossmann-fold domains"/>
    <property type="match status" value="1"/>
</dbReference>
<dbReference type="GO" id="GO:0004312">
    <property type="term" value="F:fatty acid synthase activity"/>
    <property type="evidence" value="ECO:0007669"/>
    <property type="project" value="TreeGrafter"/>
</dbReference>
<dbReference type="Gene3D" id="3.40.50.1820">
    <property type="entry name" value="alpha/beta hydrolase"/>
    <property type="match status" value="2"/>
</dbReference>
<dbReference type="CDD" id="cd00833">
    <property type="entry name" value="PKS"/>
    <property type="match status" value="1"/>
</dbReference>
<reference evidence="7 8" key="1">
    <citation type="journal article" date="2015" name="Genome Biol. Evol.">
        <title>Comparative Genomics of a Bacterivorous Green Alga Reveals Evolutionary Causalities and Consequences of Phago-Mixotrophic Mode of Nutrition.</title>
        <authorList>
            <person name="Burns J.A."/>
            <person name="Paasch A."/>
            <person name="Narechania A."/>
            <person name="Kim E."/>
        </authorList>
    </citation>
    <scope>NUCLEOTIDE SEQUENCE [LARGE SCALE GENOMIC DNA]</scope>
    <source>
        <strain evidence="7 8">PLY_AMNH</strain>
    </source>
</reference>
<dbReference type="Pfam" id="PF00698">
    <property type="entry name" value="Acyl_transf_1"/>
    <property type="match status" value="1"/>
</dbReference>
<protein>
    <submittedName>
        <fullName evidence="7">Uncharacterized protein</fullName>
    </submittedName>
</protein>
<dbReference type="InterPro" id="IPR001227">
    <property type="entry name" value="Ac_transferase_dom_sf"/>
</dbReference>
<dbReference type="InterPro" id="IPR014031">
    <property type="entry name" value="Ketoacyl_synth_C"/>
</dbReference>
<dbReference type="PANTHER" id="PTHR43775:SF51">
    <property type="entry name" value="INACTIVE PHENOLPHTHIOCEROL SYNTHESIS POLYKETIDE SYNTHASE TYPE I PKS1-RELATED"/>
    <property type="match status" value="1"/>
</dbReference>
<dbReference type="Gene3D" id="3.40.366.10">
    <property type="entry name" value="Malonyl-Coenzyme A Acyl Carrier Protein, domain 2"/>
    <property type="match status" value="1"/>
</dbReference>
<dbReference type="Gene3D" id="3.40.47.10">
    <property type="match status" value="2"/>
</dbReference>
<dbReference type="InterPro" id="IPR014043">
    <property type="entry name" value="Acyl_transferase_dom"/>
</dbReference>
<dbReference type="SMART" id="SM00822">
    <property type="entry name" value="PKS_KR"/>
    <property type="match status" value="1"/>
</dbReference>
<proteinExistence type="predicted"/>
<keyword evidence="3" id="KW-0808">Transferase</keyword>
<dbReference type="SMART" id="SM01294">
    <property type="entry name" value="PKS_PP_betabranch"/>
    <property type="match status" value="1"/>
</dbReference>
<dbReference type="EMBL" id="LGRX02033813">
    <property type="protein sequence ID" value="KAK3239817.1"/>
    <property type="molecule type" value="Genomic_DNA"/>
</dbReference>
<dbReference type="SUPFAM" id="SSF53901">
    <property type="entry name" value="Thiolase-like"/>
    <property type="match status" value="1"/>
</dbReference>
<dbReference type="InterPro" id="IPR020845">
    <property type="entry name" value="AMP-binding_CS"/>
</dbReference>
<dbReference type="SUPFAM" id="SSF56801">
    <property type="entry name" value="Acetyl-CoA synthetase-like"/>
    <property type="match status" value="1"/>
</dbReference>
<dbReference type="InterPro" id="IPR020841">
    <property type="entry name" value="PKS_Beta-ketoAc_synthase_dom"/>
</dbReference>
<dbReference type="Pfam" id="PF02801">
    <property type="entry name" value="Ketoacyl-synt_C"/>
    <property type="match status" value="1"/>
</dbReference>
<dbReference type="InterPro" id="IPR001031">
    <property type="entry name" value="Thioesterase"/>
</dbReference>